<dbReference type="SUPFAM" id="SSF56801">
    <property type="entry name" value="Acetyl-CoA synthetase-like"/>
    <property type="match status" value="1"/>
</dbReference>
<sequence length="505" mass="54485">MPIPQAASLPELFRAICDTRPAAVAVVDQDTSLTYAELDAAAEAVASRLVTRGVRRGELVGLQTDRSAAVVIGILGILKAGAAYVPLDPAYPEARLTTMAADAGLRFAVADPEHAVKCGLSEHQAVPTTADGAAESVDRVVERDDAAYVIYTSGSTGRPKGCVVTHGNVLALLETALPLFEVDRRDRWALFHSTSFDFSVWELWGALATGGTVVVVPQQAALSPEDFLDLLIRERVTVLNQVPSVFRYLDLAFDEADRPALDVRYVIFGGESVDLEVLRKFVAKFPEERRPTVVNMYGITETTVHVTFKLLDEQALTGPARSPIGVPLPHLTVELRDEEGRPVPPGEPGEMWISGAGVAAGYLNRAELTAERFVTLEGRRFYRSGDLARRSVNGELEYVGRADQQVKLRGFRVELGEIESVLRGCPEVRDAAVTVVTTGAGAQLLAACVVPHDGSVTAAVRRHAAAMLPRHMVPDRYVTVEALPLTPSGKLDRRALDGLVASGRR</sequence>
<dbReference type="InterPro" id="IPR010071">
    <property type="entry name" value="AA_adenyl_dom"/>
</dbReference>
<dbReference type="Gene3D" id="3.30.300.30">
    <property type="match status" value="1"/>
</dbReference>
<dbReference type="CDD" id="cd17643">
    <property type="entry name" value="A_NRPS_Cytc1-like"/>
    <property type="match status" value="1"/>
</dbReference>
<feature type="domain" description="AMP-binding enzyme C-terminal" evidence="2">
    <location>
        <begin position="417"/>
        <end position="490"/>
    </location>
</feature>
<dbReference type="Pfam" id="PF00501">
    <property type="entry name" value="AMP-binding"/>
    <property type="match status" value="1"/>
</dbReference>
<dbReference type="PANTHER" id="PTHR45527:SF1">
    <property type="entry name" value="FATTY ACID SYNTHASE"/>
    <property type="match status" value="1"/>
</dbReference>
<comment type="caution">
    <text evidence="3">The sequence shown here is derived from an EMBL/GenBank/DDBJ whole genome shotgun (WGS) entry which is preliminary data.</text>
</comment>
<dbReference type="InterPro" id="IPR025110">
    <property type="entry name" value="AMP-bd_C"/>
</dbReference>
<dbReference type="Gene3D" id="3.40.50.12780">
    <property type="entry name" value="N-terminal domain of ligase-like"/>
    <property type="match status" value="1"/>
</dbReference>
<reference evidence="4" key="1">
    <citation type="journal article" date="2019" name="Int. J. Syst. Evol. Microbiol.">
        <title>The Global Catalogue of Microorganisms (GCM) 10K type strain sequencing project: providing services to taxonomists for standard genome sequencing and annotation.</title>
        <authorList>
            <consortium name="The Broad Institute Genomics Platform"/>
            <consortium name="The Broad Institute Genome Sequencing Center for Infectious Disease"/>
            <person name="Wu L."/>
            <person name="Ma J."/>
        </authorList>
    </citation>
    <scope>NUCLEOTIDE SEQUENCE [LARGE SCALE GENOMIC DNA]</scope>
    <source>
        <strain evidence="4">JCM 17939</strain>
    </source>
</reference>
<organism evidence="3 4">
    <name type="scientific">Actinoallomurus vinaceus</name>
    <dbReference type="NCBI Taxonomy" id="1080074"/>
    <lineage>
        <taxon>Bacteria</taxon>
        <taxon>Bacillati</taxon>
        <taxon>Actinomycetota</taxon>
        <taxon>Actinomycetes</taxon>
        <taxon>Streptosporangiales</taxon>
        <taxon>Thermomonosporaceae</taxon>
        <taxon>Actinoallomurus</taxon>
    </lineage>
</organism>
<dbReference type="EMBL" id="BAABHK010000007">
    <property type="protein sequence ID" value="GAA4629975.1"/>
    <property type="molecule type" value="Genomic_DNA"/>
</dbReference>
<evidence type="ECO:0000313" key="4">
    <source>
        <dbReference type="Proteomes" id="UP001501442"/>
    </source>
</evidence>
<name>A0ABP8UFC1_9ACTN</name>
<evidence type="ECO:0008006" key="5">
    <source>
        <dbReference type="Google" id="ProtNLM"/>
    </source>
</evidence>
<dbReference type="PANTHER" id="PTHR45527">
    <property type="entry name" value="NONRIBOSOMAL PEPTIDE SYNTHETASE"/>
    <property type="match status" value="1"/>
</dbReference>
<dbReference type="RefSeq" id="WP_345433747.1">
    <property type="nucleotide sequence ID" value="NZ_BAABHK010000007.1"/>
</dbReference>
<protein>
    <recommendedName>
        <fullName evidence="5">Amino acid adenylation domain-containing protein</fullName>
    </recommendedName>
</protein>
<dbReference type="InterPro" id="IPR045851">
    <property type="entry name" value="AMP-bd_C_sf"/>
</dbReference>
<dbReference type="NCBIfam" id="TIGR01733">
    <property type="entry name" value="AA-adenyl-dom"/>
    <property type="match status" value="1"/>
</dbReference>
<dbReference type="InterPro" id="IPR042099">
    <property type="entry name" value="ANL_N_sf"/>
</dbReference>
<dbReference type="Proteomes" id="UP001501442">
    <property type="component" value="Unassembled WGS sequence"/>
</dbReference>
<evidence type="ECO:0000259" key="1">
    <source>
        <dbReference type="Pfam" id="PF00501"/>
    </source>
</evidence>
<dbReference type="InterPro" id="IPR020459">
    <property type="entry name" value="AMP-binding"/>
</dbReference>
<feature type="domain" description="AMP-dependent synthetase/ligase" evidence="1">
    <location>
        <begin position="15"/>
        <end position="363"/>
    </location>
</feature>
<dbReference type="PRINTS" id="PR00154">
    <property type="entry name" value="AMPBINDING"/>
</dbReference>
<keyword evidence="4" id="KW-1185">Reference proteome</keyword>
<dbReference type="InterPro" id="IPR000873">
    <property type="entry name" value="AMP-dep_synth/lig_dom"/>
</dbReference>
<accession>A0ABP8UFC1</accession>
<evidence type="ECO:0000259" key="2">
    <source>
        <dbReference type="Pfam" id="PF13193"/>
    </source>
</evidence>
<dbReference type="InterPro" id="IPR020845">
    <property type="entry name" value="AMP-binding_CS"/>
</dbReference>
<evidence type="ECO:0000313" key="3">
    <source>
        <dbReference type="EMBL" id="GAA4629975.1"/>
    </source>
</evidence>
<dbReference type="Pfam" id="PF13193">
    <property type="entry name" value="AMP-binding_C"/>
    <property type="match status" value="1"/>
</dbReference>
<proteinExistence type="predicted"/>
<gene>
    <name evidence="3" type="ORF">GCM10023196_053490</name>
</gene>
<dbReference type="PROSITE" id="PS00455">
    <property type="entry name" value="AMP_BINDING"/>
    <property type="match status" value="1"/>
</dbReference>